<dbReference type="OrthoDB" id="4773077at2"/>
<dbReference type="RefSeq" id="WP_005444565.1">
    <property type="nucleotide sequence ID" value="NZ_CM001466.1"/>
</dbReference>
<proteinExistence type="predicted"/>
<sequence length="148" mass="15579">MSESASSGAQPAPETPAPPAKDPMKGFRGVQAGTLVLEAIVVGLALPVVAQLGDGLSSVQGWTVGGIAVALLVCAGLLRFPWSIWVILALNVALIAFVVTLPWVTVIGVLFLAVWLWLMWLRRDVARRMAAGRLPGQQATAQDDQPST</sequence>
<dbReference type="Pfam" id="PF14017">
    <property type="entry name" value="DUF4233"/>
    <property type="match status" value="1"/>
</dbReference>
<evidence type="ECO:0000313" key="3">
    <source>
        <dbReference type="EMBL" id="EHY90931.1"/>
    </source>
</evidence>
<keyword evidence="4" id="KW-1185">Reference proteome</keyword>
<evidence type="ECO:0000256" key="1">
    <source>
        <dbReference type="SAM" id="MobiDB-lite"/>
    </source>
</evidence>
<accession>H8GE49</accession>
<keyword evidence="2" id="KW-0472">Membrane</keyword>
<keyword evidence="2" id="KW-0812">Transmembrane</keyword>
<protein>
    <recommendedName>
        <fullName evidence="5">DUF4233 domain-containing protein</fullName>
    </recommendedName>
</protein>
<name>H8GE49_9PSEU</name>
<dbReference type="AlphaFoldDB" id="H8GE49"/>
<evidence type="ECO:0000256" key="2">
    <source>
        <dbReference type="SAM" id="Phobius"/>
    </source>
</evidence>
<keyword evidence="2" id="KW-1133">Transmembrane helix</keyword>
<dbReference type="EMBL" id="CM001466">
    <property type="protein sequence ID" value="EHY90931.1"/>
    <property type="molecule type" value="Genomic_DNA"/>
</dbReference>
<evidence type="ECO:0008006" key="5">
    <source>
        <dbReference type="Google" id="ProtNLM"/>
    </source>
</evidence>
<reference evidence="3 4" key="1">
    <citation type="journal article" date="2012" name="Stand. Genomic Sci.">
        <title>Genome sequence of the soil bacterium Saccharomonospora azurea type strain (NA-128(T)).</title>
        <authorList>
            <person name="Klenk H.P."/>
            <person name="Held B."/>
            <person name="Lucas S."/>
            <person name="Lapidus A."/>
            <person name="Copeland A."/>
            <person name="Hammon N."/>
            <person name="Pitluck S."/>
            <person name="Goodwin L.A."/>
            <person name="Han C."/>
            <person name="Tapia R."/>
            <person name="Brambilla E.M."/>
            <person name="Potter G."/>
            <person name="Land M."/>
            <person name="Ivanova N."/>
            <person name="Rohde M."/>
            <person name="Goker M."/>
            <person name="Detter J.C."/>
            <person name="Kyrpides N.C."/>
            <person name="Woyke T."/>
        </authorList>
    </citation>
    <scope>NUCLEOTIDE SEQUENCE [LARGE SCALE GENOMIC DNA]</scope>
    <source>
        <strain evidence="3 4">NA-128</strain>
    </source>
</reference>
<gene>
    <name evidence="3" type="ORF">SacazDRAFT_04081</name>
</gene>
<dbReference type="HOGENOM" id="CLU_125367_1_0_11"/>
<evidence type="ECO:0000313" key="4">
    <source>
        <dbReference type="Proteomes" id="UP000004705"/>
    </source>
</evidence>
<feature type="region of interest" description="Disordered" evidence="1">
    <location>
        <begin position="1"/>
        <end position="24"/>
    </location>
</feature>
<dbReference type="Proteomes" id="UP000004705">
    <property type="component" value="Chromosome"/>
</dbReference>
<organism evidence="3 4">
    <name type="scientific">Saccharomonospora azurea NA-128</name>
    <dbReference type="NCBI Taxonomy" id="882081"/>
    <lineage>
        <taxon>Bacteria</taxon>
        <taxon>Bacillati</taxon>
        <taxon>Actinomycetota</taxon>
        <taxon>Actinomycetes</taxon>
        <taxon>Pseudonocardiales</taxon>
        <taxon>Pseudonocardiaceae</taxon>
        <taxon>Saccharomonospora</taxon>
    </lineage>
</organism>
<dbReference type="InterPro" id="IPR025327">
    <property type="entry name" value="DUF4233"/>
</dbReference>
<feature type="transmembrane region" description="Helical" evidence="2">
    <location>
        <begin position="30"/>
        <end position="50"/>
    </location>
</feature>
<feature type="transmembrane region" description="Helical" evidence="2">
    <location>
        <begin position="62"/>
        <end position="82"/>
    </location>
</feature>
<feature type="transmembrane region" description="Helical" evidence="2">
    <location>
        <begin position="88"/>
        <end position="118"/>
    </location>
</feature>